<gene>
    <name evidence="2" type="ORF">DSM100688_0108</name>
    <name evidence="3" type="ORF">GFD24_00555</name>
</gene>
<dbReference type="PROSITE" id="PS51257">
    <property type="entry name" value="PROKAR_LIPOPROTEIN"/>
    <property type="match status" value="1"/>
</dbReference>
<dbReference type="EMBL" id="WBSM01000001">
    <property type="protein sequence ID" value="KAB8289030.1"/>
    <property type="molecule type" value="Genomic_DNA"/>
</dbReference>
<evidence type="ECO:0000313" key="2">
    <source>
        <dbReference type="EMBL" id="KAB8289030.1"/>
    </source>
</evidence>
<evidence type="ECO:0000313" key="4">
    <source>
        <dbReference type="Proteomes" id="UP000469943"/>
    </source>
</evidence>
<proteinExistence type="predicted"/>
<dbReference type="AlphaFoldDB" id="A0A6L4X2B7"/>
<keyword evidence="5" id="KW-1185">Reference proteome</keyword>
<dbReference type="Proteomes" id="UP000469943">
    <property type="component" value="Unassembled WGS sequence"/>
</dbReference>
<dbReference type="Proteomes" id="UP000482084">
    <property type="component" value="Unassembled WGS sequence"/>
</dbReference>
<accession>A0A6L4X2B7</accession>
<comment type="caution">
    <text evidence="2">The sequence shown here is derived from an EMBL/GenBank/DDBJ whole genome shotgun (WGS) entry which is preliminary data.</text>
</comment>
<sequence length="380" mass="39876">MRRHSLNGPWHGLAERLFIASAAVLCVAVACIGAGSCGVPQAAATLTGDESMAMTGVVNDGSADGGSNDTTDDTTDERSIMPMAILDAPPEEGWLKFYDRSGVEQTALHITIASQTSYRMPSVAGIRHDDHAGAGLTGDADWVAIGWIMQGLTLGAPCEASLGVEVCAISDLGGLAKTNNGENGALTMRRSRPGEVIKAPLANGSGLRWKMWHKSYALYAQQVRYAPNGGTGSMNSTAPDTDGKNLNGTNLADGGIYHHAYAMLAQNRYTRPGYRFVGWKARQSGSGTRQPGDRVIVTISREAPGLESAIYDAQWERLVDRTVTTMPATGGVGLTGAGAAGLGFAGVACGSGVMLLHCCTRRRDEEHDDVCSTTDDGLRG</sequence>
<reference evidence="2 5" key="2">
    <citation type="submission" date="2019-10" db="EMBL/GenBank/DDBJ databases">
        <title>Characterization of the phylogenetic diversity of two novel species belonging to the genus Bifidobacterium: Bifidobacterium cebidarum sp. nov. and Bifidobacterium leontopitheci sp. nov.</title>
        <authorList>
            <person name="Lugli G.A."/>
            <person name="Duranti S."/>
            <person name="Milani C."/>
            <person name="Turroni F."/>
            <person name="Ventura M."/>
        </authorList>
    </citation>
    <scope>NUCLEOTIDE SEQUENCE [LARGE SCALE GENOMIC DNA]</scope>
    <source>
        <strain evidence="2 5">DSM 100688</strain>
    </source>
</reference>
<reference evidence="3 4" key="1">
    <citation type="submission" date="2019-10" db="EMBL/GenBank/DDBJ databases">
        <title>Bifidobacterium from non-human primates.</title>
        <authorList>
            <person name="Modesto M."/>
        </authorList>
    </citation>
    <scope>NUCLEOTIDE SEQUENCE [LARGE SCALE GENOMIC DNA]</scope>
    <source>
        <strain evidence="3 4">TREM</strain>
    </source>
</reference>
<name>A0A6L4X2B7_9BIFI</name>
<evidence type="ECO:0008006" key="6">
    <source>
        <dbReference type="Google" id="ProtNLM"/>
    </source>
</evidence>
<evidence type="ECO:0000256" key="1">
    <source>
        <dbReference type="SAM" id="MobiDB-lite"/>
    </source>
</evidence>
<protein>
    <recommendedName>
        <fullName evidence="6">Bacterial repeat domain-containing protein</fullName>
    </recommendedName>
</protein>
<feature type="region of interest" description="Disordered" evidence="1">
    <location>
        <begin position="55"/>
        <end position="75"/>
    </location>
</feature>
<dbReference type="EMBL" id="WHZX01000001">
    <property type="protein sequence ID" value="NEG70744.1"/>
    <property type="molecule type" value="Genomic_DNA"/>
</dbReference>
<evidence type="ECO:0000313" key="5">
    <source>
        <dbReference type="Proteomes" id="UP000482084"/>
    </source>
</evidence>
<evidence type="ECO:0000313" key="3">
    <source>
        <dbReference type="EMBL" id="NEG70744.1"/>
    </source>
</evidence>
<organism evidence="2 5">
    <name type="scientific">Bifidobacterium ramosum</name>
    <dbReference type="NCBI Taxonomy" id="1798158"/>
    <lineage>
        <taxon>Bacteria</taxon>
        <taxon>Bacillati</taxon>
        <taxon>Actinomycetota</taxon>
        <taxon>Actinomycetes</taxon>
        <taxon>Bifidobacteriales</taxon>
        <taxon>Bifidobacteriaceae</taxon>
        <taxon>Bifidobacterium</taxon>
    </lineage>
</organism>